<comment type="subcellular location">
    <subcellularLocation>
        <location evidence="1">Secreted</location>
    </subcellularLocation>
</comment>
<evidence type="ECO:0000256" key="4">
    <source>
        <dbReference type="ARBA" id="ARBA00022729"/>
    </source>
</evidence>
<evidence type="ECO:0000313" key="10">
    <source>
        <dbReference type="EMBL" id="JAT12450.1"/>
    </source>
</evidence>
<sequence length="266" mass="30079">LLTFDVPAMVPGETLHSAQLRLTLTYLQPDAVEDVTSDVRVYWDSPEPSLSQQVRDQTPEKRISFNCTDVINRFHRHQSSQSAGDAKATLQLLVGVTLTPDLEVYPQVGGMAEDHDKLPLLLLLYSPVHENTSIAEGTVTRNKRDLVAEEYEEDTNKLWSGALSPPPRNRGGRFRTFCRRRPLYVEFSEINYDTWIVAPNGYQAYQCVGRCMYPLSDHLSPTKHAIIQTLLHSLHPAKAQRPCCVPTRLDSISILYVDSQGILTYR</sequence>
<dbReference type="Gene3D" id="2.10.90.10">
    <property type="entry name" value="Cystine-knot cytokines"/>
    <property type="match status" value="1"/>
</dbReference>
<evidence type="ECO:0000256" key="8">
    <source>
        <dbReference type="RuleBase" id="RU000354"/>
    </source>
</evidence>
<evidence type="ECO:0000256" key="6">
    <source>
        <dbReference type="ARBA" id="ARBA00023157"/>
    </source>
</evidence>
<feature type="domain" description="TGF-beta family profile" evidence="9">
    <location>
        <begin position="160"/>
        <end position="266"/>
    </location>
</feature>
<keyword evidence="7" id="KW-0325">Glycoprotein</keyword>
<reference evidence="10" key="1">
    <citation type="submission" date="2015-11" db="EMBL/GenBank/DDBJ databases">
        <title>De novo transcriptome assembly of four potential Pierce s Disease insect vectors from Arizona vineyards.</title>
        <authorList>
            <person name="Tassone E.E."/>
        </authorList>
    </citation>
    <scope>NUCLEOTIDE SEQUENCE</scope>
</reference>
<keyword evidence="3" id="KW-0964">Secreted</keyword>
<dbReference type="PROSITE" id="PS51362">
    <property type="entry name" value="TGF_BETA_2"/>
    <property type="match status" value="1"/>
</dbReference>
<comment type="similarity">
    <text evidence="2 8">Belongs to the TGF-beta family.</text>
</comment>
<feature type="non-terminal residue" evidence="10">
    <location>
        <position position="266"/>
    </location>
</feature>
<feature type="non-terminal residue" evidence="10">
    <location>
        <position position="1"/>
    </location>
</feature>
<evidence type="ECO:0000256" key="5">
    <source>
        <dbReference type="ARBA" id="ARBA00023030"/>
    </source>
</evidence>
<evidence type="ECO:0000256" key="2">
    <source>
        <dbReference type="ARBA" id="ARBA00006656"/>
    </source>
</evidence>
<dbReference type="PROSITE" id="PS00250">
    <property type="entry name" value="TGF_BETA_1"/>
    <property type="match status" value="1"/>
</dbReference>
<dbReference type="InterPro" id="IPR015615">
    <property type="entry name" value="TGF-beta-rel"/>
</dbReference>
<keyword evidence="5 8" id="KW-0339">Growth factor</keyword>
<dbReference type="InterPro" id="IPR001839">
    <property type="entry name" value="TGF-b_C"/>
</dbReference>
<organism evidence="10">
    <name type="scientific">Graphocephala atropunctata</name>
    <dbReference type="NCBI Taxonomy" id="36148"/>
    <lineage>
        <taxon>Eukaryota</taxon>
        <taxon>Metazoa</taxon>
        <taxon>Ecdysozoa</taxon>
        <taxon>Arthropoda</taxon>
        <taxon>Hexapoda</taxon>
        <taxon>Insecta</taxon>
        <taxon>Pterygota</taxon>
        <taxon>Neoptera</taxon>
        <taxon>Paraneoptera</taxon>
        <taxon>Hemiptera</taxon>
        <taxon>Auchenorrhyncha</taxon>
        <taxon>Membracoidea</taxon>
        <taxon>Cicadellidae</taxon>
        <taxon>Cicadellinae</taxon>
        <taxon>Cicadellini</taxon>
        <taxon>Graphocephala</taxon>
    </lineage>
</organism>
<evidence type="ECO:0000256" key="3">
    <source>
        <dbReference type="ARBA" id="ARBA00022525"/>
    </source>
</evidence>
<dbReference type="GO" id="GO:0005125">
    <property type="term" value="F:cytokine activity"/>
    <property type="evidence" value="ECO:0007669"/>
    <property type="project" value="TreeGrafter"/>
</dbReference>
<protein>
    <recommendedName>
        <fullName evidence="9">TGF-beta family profile domain-containing protein</fullName>
    </recommendedName>
</protein>
<keyword evidence="6" id="KW-1015">Disulfide bond</keyword>
<dbReference type="FunFam" id="2.10.90.10:FF:000001">
    <property type="entry name" value="Bone morphogenetic protein 4"/>
    <property type="match status" value="1"/>
</dbReference>
<evidence type="ECO:0000256" key="7">
    <source>
        <dbReference type="ARBA" id="ARBA00023180"/>
    </source>
</evidence>
<evidence type="ECO:0000259" key="9">
    <source>
        <dbReference type="PROSITE" id="PS51362"/>
    </source>
</evidence>
<gene>
    <name evidence="10" type="ORF">g.4368</name>
</gene>
<dbReference type="InterPro" id="IPR029034">
    <property type="entry name" value="Cystine-knot_cytokine"/>
</dbReference>
<dbReference type="InterPro" id="IPR017948">
    <property type="entry name" value="TGFb_CS"/>
</dbReference>
<dbReference type="GO" id="GO:0008083">
    <property type="term" value="F:growth factor activity"/>
    <property type="evidence" value="ECO:0007669"/>
    <property type="project" value="UniProtKB-KW"/>
</dbReference>
<dbReference type="EMBL" id="GEBQ01027527">
    <property type="protein sequence ID" value="JAT12450.1"/>
    <property type="molecule type" value="Transcribed_RNA"/>
</dbReference>
<dbReference type="GO" id="GO:0005615">
    <property type="term" value="C:extracellular space"/>
    <property type="evidence" value="ECO:0007669"/>
    <property type="project" value="TreeGrafter"/>
</dbReference>
<keyword evidence="4" id="KW-0732">Signal</keyword>
<proteinExistence type="inferred from homology"/>
<dbReference type="Pfam" id="PF00019">
    <property type="entry name" value="TGF_beta"/>
    <property type="match status" value="1"/>
</dbReference>
<dbReference type="SUPFAM" id="SSF57501">
    <property type="entry name" value="Cystine-knot cytokines"/>
    <property type="match status" value="1"/>
</dbReference>
<evidence type="ECO:0000256" key="1">
    <source>
        <dbReference type="ARBA" id="ARBA00004613"/>
    </source>
</evidence>
<name>A0A1B6KLY7_9HEMI</name>
<dbReference type="SMART" id="SM00204">
    <property type="entry name" value="TGFB"/>
    <property type="match status" value="1"/>
</dbReference>
<dbReference type="PANTHER" id="PTHR11848">
    <property type="entry name" value="TGF-BETA FAMILY"/>
    <property type="match status" value="1"/>
</dbReference>
<dbReference type="AlphaFoldDB" id="A0A1B6KLY7"/>
<accession>A0A1B6KLY7</accession>
<dbReference type="PANTHER" id="PTHR11848:SF307">
    <property type="entry name" value="BONE MORPHOGENETIC PROTEIN 10"/>
    <property type="match status" value="1"/>
</dbReference>